<dbReference type="GO" id="GO:0043161">
    <property type="term" value="P:proteasome-mediated ubiquitin-dependent protein catabolic process"/>
    <property type="evidence" value="ECO:0007669"/>
    <property type="project" value="TreeGrafter"/>
</dbReference>
<dbReference type="Pfam" id="PF13012">
    <property type="entry name" value="MitMem_reg"/>
    <property type="match status" value="1"/>
</dbReference>
<dbReference type="EMBL" id="JAOAOG010000146">
    <property type="protein sequence ID" value="KAJ6245240.1"/>
    <property type="molecule type" value="Genomic_DNA"/>
</dbReference>
<evidence type="ECO:0000313" key="9">
    <source>
        <dbReference type="Proteomes" id="UP001146793"/>
    </source>
</evidence>
<comment type="similarity">
    <text evidence="1">Belongs to the peptidase M67A family.</text>
</comment>
<dbReference type="EMBL" id="JAOAOG010000272">
    <property type="protein sequence ID" value="KAJ6234124.1"/>
    <property type="molecule type" value="Genomic_DNA"/>
</dbReference>
<evidence type="ECO:0000313" key="7">
    <source>
        <dbReference type="EMBL" id="KAJ6234124.1"/>
    </source>
</evidence>
<dbReference type="Proteomes" id="UP001146793">
    <property type="component" value="Unassembled WGS sequence"/>
</dbReference>
<evidence type="ECO:0000256" key="3">
    <source>
        <dbReference type="SAM" id="MobiDB-lite"/>
    </source>
</evidence>
<dbReference type="PROSITE" id="PS50249">
    <property type="entry name" value="MPN"/>
    <property type="match status" value="1"/>
</dbReference>
<sequence>MSENTFDKVVVHPLVLLSVVDHFKRSKQAPQKRVVGCLLTEGPPEKTLHITNSFAVPFDEKLEKPDVWFIDHNFLETMFEMHKKVNAKERIVGWYSTGPSIRKSDLDIHEIFRKYTQDPAFVIINVHQGDGALGIPVKSFRSIEEVKKDGQESKRTFKHCPSEVGAFEAEEVGVEHLLRDIKDTTVNNLTTSIGSKISALKGFKERLNEMSKYLQDVLAGKLQPNHLIISNIQDIFNIGLNLDTNNLNSQISITNNDMTLTIYLSSMVRSVIALHDLIENKIQNREIEKRLRMESYKKTQKKEEEKLKQKKENTENKK</sequence>
<organism evidence="5 9">
    <name type="scientific">Anaeramoeba flamelloides</name>
    <dbReference type="NCBI Taxonomy" id="1746091"/>
    <lineage>
        <taxon>Eukaryota</taxon>
        <taxon>Metamonada</taxon>
        <taxon>Anaeramoebidae</taxon>
        <taxon>Anaeramoeba</taxon>
    </lineage>
</organism>
<feature type="region of interest" description="Disordered" evidence="3">
    <location>
        <begin position="293"/>
        <end position="318"/>
    </location>
</feature>
<dbReference type="PANTHER" id="PTHR10540:SF7">
    <property type="entry name" value="26S PROTEASOME NON-ATPASE REGULATORY SUBUNIT 7"/>
    <property type="match status" value="1"/>
</dbReference>
<evidence type="ECO:0000313" key="8">
    <source>
        <dbReference type="EMBL" id="KAJ6245240.1"/>
    </source>
</evidence>
<feature type="domain" description="MPN" evidence="4">
    <location>
        <begin position="9"/>
        <end position="146"/>
    </location>
</feature>
<accession>A0AAV7YC27</accession>
<evidence type="ECO:0000313" key="5">
    <source>
        <dbReference type="EMBL" id="KAJ3425073.1"/>
    </source>
</evidence>
<proteinExistence type="inferred from homology"/>
<name>A0AAV7YC27_9EUKA</name>
<keyword evidence="10" id="KW-1185">Reference proteome</keyword>
<dbReference type="InterPro" id="IPR024969">
    <property type="entry name" value="EIF3F/CSN6-like_C"/>
</dbReference>
<dbReference type="InterPro" id="IPR037518">
    <property type="entry name" value="MPN"/>
</dbReference>
<dbReference type="GO" id="GO:0008237">
    <property type="term" value="F:metallopeptidase activity"/>
    <property type="evidence" value="ECO:0007669"/>
    <property type="project" value="InterPro"/>
</dbReference>
<dbReference type="GO" id="GO:0005838">
    <property type="term" value="C:proteasome regulatory particle"/>
    <property type="evidence" value="ECO:0007669"/>
    <property type="project" value="InterPro"/>
</dbReference>
<evidence type="ECO:0000256" key="1">
    <source>
        <dbReference type="ARBA" id="ARBA00008568"/>
    </source>
</evidence>
<dbReference type="Pfam" id="PF01398">
    <property type="entry name" value="JAB"/>
    <property type="match status" value="1"/>
</dbReference>
<dbReference type="PANTHER" id="PTHR10540">
    <property type="entry name" value="EUKARYOTIC TRANSLATION INITIATION FACTOR 3 SUBUNIT F-RELATED"/>
    <property type="match status" value="1"/>
</dbReference>
<evidence type="ECO:0000259" key="4">
    <source>
        <dbReference type="PROSITE" id="PS50249"/>
    </source>
</evidence>
<dbReference type="InterPro" id="IPR000555">
    <property type="entry name" value="JAMM/MPN+_dom"/>
</dbReference>
<dbReference type="AlphaFoldDB" id="A0AAV7YC27"/>
<keyword evidence="2 5" id="KW-0647">Proteasome</keyword>
<reference evidence="5" key="2">
    <citation type="submission" date="2022-08" db="EMBL/GenBank/DDBJ databases">
        <title>Novel sulphate-reducing endosymbionts in the free-living metamonad Anaeramoeba.</title>
        <authorList>
            <person name="Jerlstrom-Hultqvist J."/>
            <person name="Cepicka I."/>
            <person name="Gallot-Lavallee L."/>
            <person name="Salas-Leiva D."/>
            <person name="Curtis B.A."/>
            <person name="Zahonova K."/>
            <person name="Pipaliya S."/>
            <person name="Dacks J."/>
            <person name="Roger A.J."/>
        </authorList>
    </citation>
    <scope>NUCLEOTIDE SEQUENCE</scope>
    <source>
        <strain evidence="5">Busselton2</strain>
    </source>
</reference>
<dbReference type="SMART" id="SM00232">
    <property type="entry name" value="JAB_MPN"/>
    <property type="match status" value="1"/>
</dbReference>
<dbReference type="EMBL" id="JANTQA010000070">
    <property type="protein sequence ID" value="KAJ3425073.1"/>
    <property type="molecule type" value="Genomic_DNA"/>
</dbReference>
<reference evidence="7" key="1">
    <citation type="submission" date="2022-08" db="EMBL/GenBank/DDBJ databases">
        <title>Novel sulfate-reducing endosymbionts in the free-living metamonad Anaeramoeba.</title>
        <authorList>
            <person name="Jerlstrom-Hultqvist J."/>
            <person name="Cepicka I."/>
            <person name="Gallot-Lavallee L."/>
            <person name="Salas-Leiva D."/>
            <person name="Curtis B.A."/>
            <person name="Zahonova K."/>
            <person name="Pipaliya S."/>
            <person name="Dacks J."/>
            <person name="Roger A.J."/>
        </authorList>
    </citation>
    <scope>NUCLEOTIDE SEQUENCE</scope>
    <source>
        <strain evidence="7">Schooner1</strain>
    </source>
</reference>
<dbReference type="Proteomes" id="UP001150062">
    <property type="component" value="Unassembled WGS sequence"/>
</dbReference>
<gene>
    <name evidence="6" type="ORF">M0812_06890</name>
    <name evidence="5" type="ORF">M0812_27505</name>
    <name evidence="7" type="ORF">M0813_00759</name>
    <name evidence="8" type="ORF">M0813_20441</name>
</gene>
<dbReference type="EMBL" id="JANTQA010000012">
    <property type="protein sequence ID" value="KAJ3450704.1"/>
    <property type="molecule type" value="Genomic_DNA"/>
</dbReference>
<dbReference type="InterPro" id="IPR033858">
    <property type="entry name" value="MPN_RPN7_8"/>
</dbReference>
<evidence type="ECO:0000313" key="10">
    <source>
        <dbReference type="Proteomes" id="UP001150062"/>
    </source>
</evidence>
<evidence type="ECO:0000313" key="6">
    <source>
        <dbReference type="EMBL" id="KAJ3450704.1"/>
    </source>
</evidence>
<dbReference type="Gene3D" id="3.40.140.10">
    <property type="entry name" value="Cytidine Deaminase, domain 2"/>
    <property type="match status" value="1"/>
</dbReference>
<evidence type="ECO:0000256" key="2">
    <source>
        <dbReference type="ARBA" id="ARBA00022942"/>
    </source>
</evidence>
<dbReference type="CDD" id="cd08062">
    <property type="entry name" value="MPN_RPN7_8"/>
    <property type="match status" value="1"/>
</dbReference>
<comment type="caution">
    <text evidence="5">The sequence shown here is derived from an EMBL/GenBank/DDBJ whole genome shotgun (WGS) entry which is preliminary data.</text>
</comment>
<protein>
    <submittedName>
        <fullName evidence="5 7">26s proteasome non-atpase regulatory subunit</fullName>
    </submittedName>
</protein>